<evidence type="ECO:0000313" key="1">
    <source>
        <dbReference type="EMBL" id="WYJ77922.1"/>
    </source>
</evidence>
<dbReference type="Proteomes" id="UP000664701">
    <property type="component" value="Chromosome"/>
</dbReference>
<name>A0ABZ2SQW6_9ENTE</name>
<evidence type="ECO:0008006" key="3">
    <source>
        <dbReference type="Google" id="ProtNLM"/>
    </source>
</evidence>
<accession>A0ABZ2SQW6</accession>
<reference evidence="1 2" key="1">
    <citation type="submission" date="2024-03" db="EMBL/GenBank/DDBJ databases">
        <title>The Genome Sequence of Enterococcus sp. DIV2402.</title>
        <authorList>
            <consortium name="The Broad Institute Genomics Platform"/>
            <consortium name="The Broad Institute Microbial Omics Core"/>
            <consortium name="The Broad Institute Genomic Center for Infectious Diseases"/>
            <person name="Earl A."/>
            <person name="Manson A."/>
            <person name="Gilmore M."/>
            <person name="Schwartman J."/>
            <person name="Shea T."/>
            <person name="Abouelleil A."/>
            <person name="Cao P."/>
            <person name="Chapman S."/>
            <person name="Cusick C."/>
            <person name="Young S."/>
            <person name="Neafsey D."/>
            <person name="Nusbaum C."/>
            <person name="Birren B."/>
        </authorList>
    </citation>
    <scope>NUCLEOTIDE SEQUENCE [LARGE SCALE GENOMIC DNA]</scope>
    <source>
        <strain evidence="1 2">DIV2402</strain>
    </source>
</reference>
<protein>
    <recommendedName>
        <fullName evidence="3">HTH cro/C1-type domain-containing protein</fullName>
    </recommendedName>
</protein>
<dbReference type="SUPFAM" id="SSF47413">
    <property type="entry name" value="lambda repressor-like DNA-binding domains"/>
    <property type="match status" value="1"/>
</dbReference>
<dbReference type="Gene3D" id="1.10.260.40">
    <property type="entry name" value="lambda repressor-like DNA-binding domains"/>
    <property type="match status" value="1"/>
</dbReference>
<sequence>MSQEFIMKVRVALAKYEKSQKWLAKKINISEVYMSDIMNGNRKPKKQIDSIETVLKELEVIKNK</sequence>
<evidence type="ECO:0000313" key="2">
    <source>
        <dbReference type="Proteomes" id="UP000664701"/>
    </source>
</evidence>
<gene>
    <name evidence="1" type="ORF">DOK78_002562</name>
</gene>
<proteinExistence type="predicted"/>
<organism evidence="1 2">
    <name type="scientific">Candidatus Enterococcus lowellii</name>
    <dbReference type="NCBI Taxonomy" id="2230877"/>
    <lineage>
        <taxon>Bacteria</taxon>
        <taxon>Bacillati</taxon>
        <taxon>Bacillota</taxon>
        <taxon>Bacilli</taxon>
        <taxon>Lactobacillales</taxon>
        <taxon>Enterococcaceae</taxon>
        <taxon>Enterococcus</taxon>
    </lineage>
</organism>
<dbReference type="InterPro" id="IPR010982">
    <property type="entry name" value="Lambda_DNA-bd_dom_sf"/>
</dbReference>
<dbReference type="EMBL" id="CP147251">
    <property type="protein sequence ID" value="WYJ77922.1"/>
    <property type="molecule type" value="Genomic_DNA"/>
</dbReference>
<keyword evidence="2" id="KW-1185">Reference proteome</keyword>
<dbReference type="RefSeq" id="WP_207871908.1">
    <property type="nucleotide sequence ID" value="NZ_CP147251.1"/>
</dbReference>